<name>A0A8A4TJ51_SULCO</name>
<proteinExistence type="predicted"/>
<dbReference type="Proteomes" id="UP000663929">
    <property type="component" value="Chromosome"/>
</dbReference>
<dbReference type="AlphaFoldDB" id="A0A8A4TJ51"/>
<accession>A0A8A4TJ51</accession>
<gene>
    <name evidence="1" type="ORF">J3U87_26870</name>
</gene>
<reference evidence="1" key="1">
    <citation type="submission" date="2021-03" db="EMBL/GenBank/DDBJ databases">
        <title>Acanthopleuribacteraceae sp. M133.</title>
        <authorList>
            <person name="Wang G."/>
        </authorList>
    </citation>
    <scope>NUCLEOTIDE SEQUENCE</scope>
    <source>
        <strain evidence="1">M133</strain>
    </source>
</reference>
<dbReference type="EMBL" id="CP071793">
    <property type="protein sequence ID" value="QTD49224.1"/>
    <property type="molecule type" value="Genomic_DNA"/>
</dbReference>
<sequence length="75" mass="8054">MLELLRLVGLAAQPTAAPTLKKCGNSSLGEFDGCCAEKTVRFETMDGRMVALQALEEINGNPWTSVAELTILAEE</sequence>
<protein>
    <submittedName>
        <fullName evidence="1">Uncharacterized protein</fullName>
    </submittedName>
</protein>
<keyword evidence="2" id="KW-1185">Reference proteome</keyword>
<evidence type="ECO:0000313" key="2">
    <source>
        <dbReference type="Proteomes" id="UP000663929"/>
    </source>
</evidence>
<evidence type="ECO:0000313" key="1">
    <source>
        <dbReference type="EMBL" id="QTD49224.1"/>
    </source>
</evidence>
<dbReference type="KEGG" id="scor:J3U87_26870"/>
<organism evidence="1 2">
    <name type="scientific">Sulfidibacter corallicola</name>
    <dbReference type="NCBI Taxonomy" id="2818388"/>
    <lineage>
        <taxon>Bacteria</taxon>
        <taxon>Pseudomonadati</taxon>
        <taxon>Acidobacteriota</taxon>
        <taxon>Holophagae</taxon>
        <taxon>Acanthopleuribacterales</taxon>
        <taxon>Acanthopleuribacteraceae</taxon>
        <taxon>Sulfidibacter</taxon>
    </lineage>
</organism>
<dbReference type="RefSeq" id="WP_237378867.1">
    <property type="nucleotide sequence ID" value="NZ_CP071793.1"/>
</dbReference>